<dbReference type="KEGG" id="ptm:GSPATT00018500001"/>
<protein>
    <submittedName>
        <fullName evidence="1">Uncharacterized protein</fullName>
    </submittedName>
</protein>
<gene>
    <name evidence="1" type="ORF">GSPATT00018500001</name>
</gene>
<dbReference type="HOGENOM" id="CLU_2517441_0_0_1"/>
<dbReference type="AlphaFoldDB" id="A0DML5"/>
<evidence type="ECO:0000313" key="1">
    <source>
        <dbReference type="EMBL" id="CAK84282.1"/>
    </source>
</evidence>
<evidence type="ECO:0000313" key="2">
    <source>
        <dbReference type="Proteomes" id="UP000000600"/>
    </source>
</evidence>
<dbReference type="EMBL" id="CT868496">
    <property type="protein sequence ID" value="CAK84282.1"/>
    <property type="molecule type" value="Genomic_DNA"/>
</dbReference>
<accession>A0DML5</accession>
<name>A0DML5_PARTE</name>
<dbReference type="RefSeq" id="XP_001451679.1">
    <property type="nucleotide sequence ID" value="XM_001451642.1"/>
</dbReference>
<dbReference type="InParanoid" id="A0DML5"/>
<sequence>MISSRSTLKNLIFQAQKELISSKYYLNSQWQSQTFTCYENMEYIEQHFYSRRLRESQLLYQLQGQLEFIGKLAQNVIAKVIYERQ</sequence>
<proteinExistence type="predicted"/>
<organism evidence="1 2">
    <name type="scientific">Paramecium tetraurelia</name>
    <dbReference type="NCBI Taxonomy" id="5888"/>
    <lineage>
        <taxon>Eukaryota</taxon>
        <taxon>Sar</taxon>
        <taxon>Alveolata</taxon>
        <taxon>Ciliophora</taxon>
        <taxon>Intramacronucleata</taxon>
        <taxon>Oligohymenophorea</taxon>
        <taxon>Peniculida</taxon>
        <taxon>Parameciidae</taxon>
        <taxon>Paramecium</taxon>
    </lineage>
</organism>
<reference evidence="1 2" key="1">
    <citation type="journal article" date="2006" name="Nature">
        <title>Global trends of whole-genome duplications revealed by the ciliate Paramecium tetraurelia.</title>
        <authorList>
            <consortium name="Genoscope"/>
            <person name="Aury J.-M."/>
            <person name="Jaillon O."/>
            <person name="Duret L."/>
            <person name="Noel B."/>
            <person name="Jubin C."/>
            <person name="Porcel B.M."/>
            <person name="Segurens B."/>
            <person name="Daubin V."/>
            <person name="Anthouard V."/>
            <person name="Aiach N."/>
            <person name="Arnaiz O."/>
            <person name="Billaut A."/>
            <person name="Beisson J."/>
            <person name="Blanc I."/>
            <person name="Bouhouche K."/>
            <person name="Camara F."/>
            <person name="Duharcourt S."/>
            <person name="Guigo R."/>
            <person name="Gogendeau D."/>
            <person name="Katinka M."/>
            <person name="Keller A.-M."/>
            <person name="Kissmehl R."/>
            <person name="Klotz C."/>
            <person name="Koll F."/>
            <person name="Le Moue A."/>
            <person name="Lepere C."/>
            <person name="Malinsky S."/>
            <person name="Nowacki M."/>
            <person name="Nowak J.K."/>
            <person name="Plattner H."/>
            <person name="Poulain J."/>
            <person name="Ruiz F."/>
            <person name="Serrano V."/>
            <person name="Zagulski M."/>
            <person name="Dessen P."/>
            <person name="Betermier M."/>
            <person name="Weissenbach J."/>
            <person name="Scarpelli C."/>
            <person name="Schachter V."/>
            <person name="Sperling L."/>
            <person name="Meyer E."/>
            <person name="Cohen J."/>
            <person name="Wincker P."/>
        </authorList>
    </citation>
    <scope>NUCLEOTIDE SEQUENCE [LARGE SCALE GENOMIC DNA]</scope>
    <source>
        <strain evidence="1 2">Stock d4-2</strain>
    </source>
</reference>
<dbReference type="GeneID" id="5037464"/>
<dbReference type="Proteomes" id="UP000000600">
    <property type="component" value="Unassembled WGS sequence"/>
</dbReference>
<keyword evidence="2" id="KW-1185">Reference proteome</keyword>